<organism evidence="2 3">
    <name type="scientific">Cannabis sativa</name>
    <name type="common">Hemp</name>
    <name type="synonym">Marijuana</name>
    <dbReference type="NCBI Taxonomy" id="3483"/>
    <lineage>
        <taxon>Eukaryota</taxon>
        <taxon>Viridiplantae</taxon>
        <taxon>Streptophyta</taxon>
        <taxon>Embryophyta</taxon>
        <taxon>Tracheophyta</taxon>
        <taxon>Spermatophyta</taxon>
        <taxon>Magnoliopsida</taxon>
        <taxon>eudicotyledons</taxon>
        <taxon>Gunneridae</taxon>
        <taxon>Pentapetalae</taxon>
        <taxon>rosids</taxon>
        <taxon>fabids</taxon>
        <taxon>Rosales</taxon>
        <taxon>Cannabaceae</taxon>
        <taxon>Cannabis</taxon>
    </lineage>
</organism>
<keyword evidence="1" id="KW-0812">Transmembrane</keyword>
<evidence type="ECO:0000313" key="2">
    <source>
        <dbReference type="EnsemblPlants" id="cds.evm.model.06.1065"/>
    </source>
</evidence>
<dbReference type="AlphaFoldDB" id="A0A803PSZ1"/>
<sequence length="85" mass="9241">MRSSCCSWGLFPNGPSFSGRHLGRALPWSQGPVVQITGMFITSWPAVMARFVMPVEMAGLKRSIVFMGIPVVAGMLTSRFTVYGS</sequence>
<dbReference type="Gramene" id="evm.model.06.1065">
    <property type="protein sequence ID" value="cds.evm.model.06.1065"/>
    <property type="gene ID" value="evm.TU.06.1065"/>
</dbReference>
<proteinExistence type="predicted"/>
<dbReference type="Proteomes" id="UP000596661">
    <property type="component" value="Chromosome 6"/>
</dbReference>
<keyword evidence="1" id="KW-0472">Membrane</keyword>
<reference evidence="2" key="2">
    <citation type="submission" date="2021-03" db="UniProtKB">
        <authorList>
            <consortium name="EnsemblPlants"/>
        </authorList>
    </citation>
    <scope>IDENTIFICATION</scope>
</reference>
<evidence type="ECO:0000313" key="3">
    <source>
        <dbReference type="Proteomes" id="UP000596661"/>
    </source>
</evidence>
<name>A0A803PSZ1_CANSA</name>
<accession>A0A803PSZ1</accession>
<keyword evidence="3" id="KW-1185">Reference proteome</keyword>
<dbReference type="EMBL" id="UZAU01000588">
    <property type="status" value="NOT_ANNOTATED_CDS"/>
    <property type="molecule type" value="Genomic_DNA"/>
</dbReference>
<protein>
    <submittedName>
        <fullName evidence="2">Uncharacterized protein</fullName>
    </submittedName>
</protein>
<feature type="transmembrane region" description="Helical" evidence="1">
    <location>
        <begin position="64"/>
        <end position="82"/>
    </location>
</feature>
<keyword evidence="1" id="KW-1133">Transmembrane helix</keyword>
<feature type="transmembrane region" description="Helical" evidence="1">
    <location>
        <begin position="33"/>
        <end position="52"/>
    </location>
</feature>
<dbReference type="EnsemblPlants" id="evm.model.06.1065">
    <property type="protein sequence ID" value="cds.evm.model.06.1065"/>
    <property type="gene ID" value="evm.TU.06.1065"/>
</dbReference>
<reference evidence="2" key="1">
    <citation type="submission" date="2018-11" db="EMBL/GenBank/DDBJ databases">
        <authorList>
            <person name="Grassa J C."/>
        </authorList>
    </citation>
    <scope>NUCLEOTIDE SEQUENCE [LARGE SCALE GENOMIC DNA]</scope>
</reference>
<evidence type="ECO:0000256" key="1">
    <source>
        <dbReference type="SAM" id="Phobius"/>
    </source>
</evidence>